<dbReference type="InterPro" id="IPR052939">
    <property type="entry name" value="23S_rRNA_MeTrnsfrase_RlmA"/>
</dbReference>
<sequence length="255" mass="28922">MTKKWDYEAFYERVGRQNGWDFSTMKVVSDTPAWDFYQEVIRCTQTSDLLLDIGTGGGEAVLSIAEHAHLLVGIDLAQGMIDTARRNLKKAASSSANGSKVRFVQMDADHLQFPNEFFNTASCRHSVFSASEVYRVLAEDGIFLTQQVSEHDKLNIAQAFGRGQHSGIKPGALLERCRQELAHAGFRQIEACEYNVMEYYAAPEDLLFLLMHTPIVPHFGEHTSDLETFKQFVQDHWHEKGIRTNSARFMITARK</sequence>
<dbReference type="InterPro" id="IPR013216">
    <property type="entry name" value="Methyltransf_11"/>
</dbReference>
<dbReference type="CDD" id="cd02440">
    <property type="entry name" value="AdoMet_MTases"/>
    <property type="match status" value="1"/>
</dbReference>
<accession>A0ABQ1ZN25</accession>
<dbReference type="RefSeq" id="WP_188594452.1">
    <property type="nucleotide sequence ID" value="NZ_BMFU01000013.1"/>
</dbReference>
<dbReference type="GO" id="GO:0032259">
    <property type="term" value="P:methylation"/>
    <property type="evidence" value="ECO:0007669"/>
    <property type="project" value="UniProtKB-KW"/>
</dbReference>
<dbReference type="Gene3D" id="3.40.50.150">
    <property type="entry name" value="Vaccinia Virus protein VP39"/>
    <property type="match status" value="1"/>
</dbReference>
<dbReference type="Pfam" id="PF08241">
    <property type="entry name" value="Methyltransf_11"/>
    <property type="match status" value="1"/>
</dbReference>
<keyword evidence="2" id="KW-0808">Transferase</keyword>
<dbReference type="InterPro" id="IPR029063">
    <property type="entry name" value="SAM-dependent_MTases_sf"/>
</dbReference>
<dbReference type="PANTHER" id="PTHR43460">
    <property type="entry name" value="METHYLTRANSFERASE"/>
    <property type="match status" value="1"/>
</dbReference>
<proteinExistence type="predicted"/>
<dbReference type="SUPFAM" id="SSF53335">
    <property type="entry name" value="S-adenosyl-L-methionine-dependent methyltransferases"/>
    <property type="match status" value="1"/>
</dbReference>
<gene>
    <name evidence="2" type="ORF">GCM10008014_51910</name>
</gene>
<keyword evidence="3" id="KW-1185">Reference proteome</keyword>
<evidence type="ECO:0000313" key="3">
    <source>
        <dbReference type="Proteomes" id="UP000652153"/>
    </source>
</evidence>
<name>A0ABQ1ZN25_9BACL</name>
<dbReference type="GO" id="GO:0008168">
    <property type="term" value="F:methyltransferase activity"/>
    <property type="evidence" value="ECO:0007669"/>
    <property type="project" value="UniProtKB-KW"/>
</dbReference>
<protein>
    <submittedName>
        <fullName evidence="2">Methyltransferase</fullName>
    </submittedName>
</protein>
<feature type="domain" description="Methyltransferase type 11" evidence="1">
    <location>
        <begin position="51"/>
        <end position="143"/>
    </location>
</feature>
<organism evidence="2 3">
    <name type="scientific">Paenibacillus silvae</name>
    <dbReference type="NCBI Taxonomy" id="1325358"/>
    <lineage>
        <taxon>Bacteria</taxon>
        <taxon>Bacillati</taxon>
        <taxon>Bacillota</taxon>
        <taxon>Bacilli</taxon>
        <taxon>Bacillales</taxon>
        <taxon>Paenibacillaceae</taxon>
        <taxon>Paenibacillus</taxon>
    </lineage>
</organism>
<comment type="caution">
    <text evidence="2">The sequence shown here is derived from an EMBL/GenBank/DDBJ whole genome shotgun (WGS) entry which is preliminary data.</text>
</comment>
<dbReference type="EMBL" id="BMFU01000013">
    <property type="protein sequence ID" value="GGH68958.1"/>
    <property type="molecule type" value="Genomic_DNA"/>
</dbReference>
<evidence type="ECO:0000313" key="2">
    <source>
        <dbReference type="EMBL" id="GGH68958.1"/>
    </source>
</evidence>
<reference evidence="3" key="1">
    <citation type="journal article" date="2019" name="Int. J. Syst. Evol. Microbiol.">
        <title>The Global Catalogue of Microorganisms (GCM) 10K type strain sequencing project: providing services to taxonomists for standard genome sequencing and annotation.</title>
        <authorList>
            <consortium name="The Broad Institute Genomics Platform"/>
            <consortium name="The Broad Institute Genome Sequencing Center for Infectious Disease"/>
            <person name="Wu L."/>
            <person name="Ma J."/>
        </authorList>
    </citation>
    <scope>NUCLEOTIDE SEQUENCE [LARGE SCALE GENOMIC DNA]</scope>
    <source>
        <strain evidence="3">CGMCC 1.12770</strain>
    </source>
</reference>
<keyword evidence="2" id="KW-0489">Methyltransferase</keyword>
<dbReference type="PANTHER" id="PTHR43460:SF1">
    <property type="entry name" value="METHYLTRANSFERASE TYPE 11 DOMAIN-CONTAINING PROTEIN"/>
    <property type="match status" value="1"/>
</dbReference>
<evidence type="ECO:0000259" key="1">
    <source>
        <dbReference type="Pfam" id="PF08241"/>
    </source>
</evidence>
<dbReference type="Proteomes" id="UP000652153">
    <property type="component" value="Unassembled WGS sequence"/>
</dbReference>